<dbReference type="PANTHER" id="PTHR14196">
    <property type="entry name" value="ODD-SKIPPED - RELATED"/>
    <property type="match status" value="1"/>
</dbReference>
<dbReference type="SUPFAM" id="SSF57667">
    <property type="entry name" value="beta-beta-alpha zinc fingers"/>
    <property type="match status" value="2"/>
</dbReference>
<keyword evidence="9" id="KW-1185">Reference proteome</keyword>
<keyword evidence="4" id="KW-0862">Zinc</keyword>
<dbReference type="Proteomes" id="UP000799439">
    <property type="component" value="Unassembled WGS sequence"/>
</dbReference>
<dbReference type="FunFam" id="3.30.160.60:FF:002343">
    <property type="entry name" value="Zinc finger protein 33A"/>
    <property type="match status" value="1"/>
</dbReference>
<evidence type="ECO:0000313" key="8">
    <source>
        <dbReference type="EMBL" id="KAF2151131.1"/>
    </source>
</evidence>
<organism evidence="8 9">
    <name type="scientific">Myriangium duriaei CBS 260.36</name>
    <dbReference type="NCBI Taxonomy" id="1168546"/>
    <lineage>
        <taxon>Eukaryota</taxon>
        <taxon>Fungi</taxon>
        <taxon>Dikarya</taxon>
        <taxon>Ascomycota</taxon>
        <taxon>Pezizomycotina</taxon>
        <taxon>Dothideomycetes</taxon>
        <taxon>Dothideomycetidae</taxon>
        <taxon>Myriangiales</taxon>
        <taxon>Myriangiaceae</taxon>
        <taxon>Myriangium</taxon>
    </lineage>
</organism>
<keyword evidence="1" id="KW-0479">Metal-binding</keyword>
<proteinExistence type="predicted"/>
<dbReference type="SMART" id="SM00355">
    <property type="entry name" value="ZnF_C2H2"/>
    <property type="match status" value="4"/>
</dbReference>
<accession>A0A9P4IYQ7</accession>
<dbReference type="AlphaFoldDB" id="A0A9P4IYQ7"/>
<evidence type="ECO:0000256" key="1">
    <source>
        <dbReference type="ARBA" id="ARBA00022723"/>
    </source>
</evidence>
<dbReference type="InterPro" id="IPR050717">
    <property type="entry name" value="C2H2-ZF_Transcription_Reg"/>
</dbReference>
<evidence type="ECO:0000313" key="9">
    <source>
        <dbReference type="Proteomes" id="UP000799439"/>
    </source>
</evidence>
<feature type="domain" description="C2H2-type" evidence="7">
    <location>
        <begin position="201"/>
        <end position="227"/>
    </location>
</feature>
<dbReference type="Gene3D" id="3.30.160.60">
    <property type="entry name" value="Classic Zinc Finger"/>
    <property type="match status" value="4"/>
</dbReference>
<keyword evidence="3 5" id="KW-0863">Zinc-finger</keyword>
<dbReference type="PROSITE" id="PS50157">
    <property type="entry name" value="ZINC_FINGER_C2H2_2"/>
    <property type="match status" value="4"/>
</dbReference>
<keyword evidence="2" id="KW-0677">Repeat</keyword>
<dbReference type="InterPro" id="IPR036236">
    <property type="entry name" value="Znf_C2H2_sf"/>
</dbReference>
<evidence type="ECO:0000256" key="5">
    <source>
        <dbReference type="PROSITE-ProRule" id="PRU00042"/>
    </source>
</evidence>
<evidence type="ECO:0000256" key="3">
    <source>
        <dbReference type="ARBA" id="ARBA00022771"/>
    </source>
</evidence>
<dbReference type="Pfam" id="PF13465">
    <property type="entry name" value="zf-H2C2_2"/>
    <property type="match status" value="1"/>
</dbReference>
<protein>
    <recommendedName>
        <fullName evidence="7">C2H2-type domain-containing protein</fullName>
    </recommendedName>
</protein>
<reference evidence="8" key="1">
    <citation type="journal article" date="2020" name="Stud. Mycol.">
        <title>101 Dothideomycetes genomes: a test case for predicting lifestyles and emergence of pathogens.</title>
        <authorList>
            <person name="Haridas S."/>
            <person name="Albert R."/>
            <person name="Binder M."/>
            <person name="Bloem J."/>
            <person name="Labutti K."/>
            <person name="Salamov A."/>
            <person name="Andreopoulos B."/>
            <person name="Baker S."/>
            <person name="Barry K."/>
            <person name="Bills G."/>
            <person name="Bluhm B."/>
            <person name="Cannon C."/>
            <person name="Castanera R."/>
            <person name="Culley D."/>
            <person name="Daum C."/>
            <person name="Ezra D."/>
            <person name="Gonzalez J."/>
            <person name="Henrissat B."/>
            <person name="Kuo A."/>
            <person name="Liang C."/>
            <person name="Lipzen A."/>
            <person name="Lutzoni F."/>
            <person name="Magnuson J."/>
            <person name="Mondo S."/>
            <person name="Nolan M."/>
            <person name="Ohm R."/>
            <person name="Pangilinan J."/>
            <person name="Park H.-J."/>
            <person name="Ramirez L."/>
            <person name="Alfaro M."/>
            <person name="Sun H."/>
            <person name="Tritt A."/>
            <person name="Yoshinaga Y."/>
            <person name="Zwiers L.-H."/>
            <person name="Turgeon B."/>
            <person name="Goodwin S."/>
            <person name="Spatafora J."/>
            <person name="Crous P."/>
            <person name="Grigoriev I."/>
        </authorList>
    </citation>
    <scope>NUCLEOTIDE SEQUENCE</scope>
    <source>
        <strain evidence="8">CBS 260.36</strain>
    </source>
</reference>
<feature type="domain" description="C2H2-type" evidence="7">
    <location>
        <begin position="113"/>
        <end position="142"/>
    </location>
</feature>
<dbReference type="FunFam" id="3.30.160.60:FF:002157">
    <property type="entry name" value="Transcription factor"/>
    <property type="match status" value="1"/>
</dbReference>
<gene>
    <name evidence="8" type="ORF">K461DRAFT_228642</name>
</gene>
<sequence>MNGQFAAIRRESMPALRTHHSSSLSFDSCSTPFIKAEDDSHSAPQSAYGSTSFSSQVDVLSGRDSDEGEVVSPTEIDTLMKVVQSKSSDHSTKILKGNSRCESSTPPRSKKRYMCAVEGCHKIFYQKTHLDIHTRAHTGVKPFLCKEPSCGQRFSQLGNLKTHERRHTGERPYKCNTCGKSFAQRGNVNAHRIVHSTEKPFTCKLDNCNKHFTQLGNLKSHQNKFHAETIRSLKQRFSNASPGATFSQFDLDMWHYFTGLYKNCNKGIKGRGKDRRISMTGLKNEDGDLLRRDSCVSTASNMSNLSNGPALDSSPVGSFYQTAPEHMNMEPPPAPPMGNQHGFANPFNTMSNSQFY</sequence>
<dbReference type="PROSITE" id="PS00028">
    <property type="entry name" value="ZINC_FINGER_C2H2_1"/>
    <property type="match status" value="4"/>
</dbReference>
<dbReference type="GO" id="GO:0005634">
    <property type="term" value="C:nucleus"/>
    <property type="evidence" value="ECO:0007669"/>
    <property type="project" value="TreeGrafter"/>
</dbReference>
<evidence type="ECO:0000259" key="7">
    <source>
        <dbReference type="PROSITE" id="PS50157"/>
    </source>
</evidence>
<evidence type="ECO:0000256" key="6">
    <source>
        <dbReference type="SAM" id="MobiDB-lite"/>
    </source>
</evidence>
<dbReference type="PANTHER" id="PTHR14196:SF12">
    <property type="entry name" value="ZINC FINGER PROTEIN 208-LIKE"/>
    <property type="match status" value="1"/>
</dbReference>
<dbReference type="InterPro" id="IPR013087">
    <property type="entry name" value="Znf_C2H2_type"/>
</dbReference>
<dbReference type="FunFam" id="3.30.160.60:FF:001325">
    <property type="entry name" value="zinc finger protein 200"/>
    <property type="match status" value="1"/>
</dbReference>
<dbReference type="GO" id="GO:0008270">
    <property type="term" value="F:zinc ion binding"/>
    <property type="evidence" value="ECO:0007669"/>
    <property type="project" value="UniProtKB-KW"/>
</dbReference>
<feature type="domain" description="C2H2-type" evidence="7">
    <location>
        <begin position="173"/>
        <end position="200"/>
    </location>
</feature>
<comment type="caution">
    <text evidence="8">The sequence shown here is derived from an EMBL/GenBank/DDBJ whole genome shotgun (WGS) entry which is preliminary data.</text>
</comment>
<evidence type="ECO:0000256" key="4">
    <source>
        <dbReference type="ARBA" id="ARBA00022833"/>
    </source>
</evidence>
<dbReference type="GO" id="GO:0000981">
    <property type="term" value="F:DNA-binding transcription factor activity, RNA polymerase II-specific"/>
    <property type="evidence" value="ECO:0007669"/>
    <property type="project" value="TreeGrafter"/>
</dbReference>
<dbReference type="GO" id="GO:0000977">
    <property type="term" value="F:RNA polymerase II transcription regulatory region sequence-specific DNA binding"/>
    <property type="evidence" value="ECO:0007669"/>
    <property type="project" value="TreeGrafter"/>
</dbReference>
<dbReference type="EMBL" id="ML996088">
    <property type="protein sequence ID" value="KAF2151131.1"/>
    <property type="molecule type" value="Genomic_DNA"/>
</dbReference>
<evidence type="ECO:0000256" key="2">
    <source>
        <dbReference type="ARBA" id="ARBA00022737"/>
    </source>
</evidence>
<feature type="region of interest" description="Disordered" evidence="6">
    <location>
        <begin position="87"/>
        <end position="108"/>
    </location>
</feature>
<feature type="domain" description="C2H2-type" evidence="7">
    <location>
        <begin position="143"/>
        <end position="172"/>
    </location>
</feature>
<name>A0A9P4IYQ7_9PEZI</name>
<dbReference type="Pfam" id="PF00096">
    <property type="entry name" value="zf-C2H2"/>
    <property type="match status" value="1"/>
</dbReference>
<dbReference type="OrthoDB" id="427030at2759"/>